<evidence type="ECO:0000256" key="7">
    <source>
        <dbReference type="SAM" id="MobiDB-lite"/>
    </source>
</evidence>
<feature type="compositionally biased region" description="Basic and acidic residues" evidence="7">
    <location>
        <begin position="323"/>
        <end position="334"/>
    </location>
</feature>
<dbReference type="GO" id="GO:0005743">
    <property type="term" value="C:mitochondrial inner membrane"/>
    <property type="evidence" value="ECO:0007669"/>
    <property type="project" value="TreeGrafter"/>
</dbReference>
<evidence type="ECO:0000313" key="9">
    <source>
        <dbReference type="Proteomes" id="UP000226431"/>
    </source>
</evidence>
<name>A0A2C5Z379_9HYPO</name>
<evidence type="ECO:0000256" key="3">
    <source>
        <dbReference type="ARBA" id="ARBA00013287"/>
    </source>
</evidence>
<dbReference type="AlphaFoldDB" id="A0A2C5Z379"/>
<evidence type="ECO:0000256" key="5">
    <source>
        <dbReference type="ARBA" id="ARBA00023128"/>
    </source>
</evidence>
<comment type="similarity">
    <text evidence="2 6">Belongs to the AIM24 family.</text>
</comment>
<evidence type="ECO:0000256" key="6">
    <source>
        <dbReference type="RuleBase" id="RU363045"/>
    </source>
</evidence>
<keyword evidence="5 6" id="KW-0496">Mitochondrion</keyword>
<feature type="compositionally biased region" description="Basic and acidic residues" evidence="7">
    <location>
        <begin position="342"/>
        <end position="371"/>
    </location>
</feature>
<dbReference type="EMBL" id="NJES01000285">
    <property type="protein sequence ID" value="PHH74250.1"/>
    <property type="molecule type" value="Genomic_DNA"/>
</dbReference>
<dbReference type="Gene3D" id="3.60.160.10">
    <property type="entry name" value="Mitochondrial biogenesis AIM24"/>
    <property type="match status" value="1"/>
</dbReference>
<evidence type="ECO:0000256" key="1">
    <source>
        <dbReference type="ARBA" id="ARBA00004173"/>
    </source>
</evidence>
<feature type="region of interest" description="Disordered" evidence="7">
    <location>
        <begin position="315"/>
        <end position="371"/>
    </location>
</feature>
<protein>
    <recommendedName>
        <fullName evidence="3 6">Altered inheritance of mitochondria protein 24, mitochondrial</fullName>
    </recommendedName>
</protein>
<dbReference type="PANTHER" id="PTHR36959">
    <property type="entry name" value="ALTERED INHERITANCE OF MITOCHONDRIA PROTEIN 24, MITOCHONDRIAL"/>
    <property type="match status" value="1"/>
</dbReference>
<proteinExistence type="inferred from homology"/>
<gene>
    <name evidence="8" type="ORF">CDD80_3201</name>
</gene>
<dbReference type="InterPro" id="IPR036983">
    <property type="entry name" value="AIM24_sf"/>
</dbReference>
<reference evidence="8 9" key="1">
    <citation type="submission" date="2017-06" db="EMBL/GenBank/DDBJ databases">
        <title>Ant-infecting Ophiocordyceps genomes reveal a high diversity of potential behavioral manipulation genes and a possible major role for enterotoxins.</title>
        <authorList>
            <person name="De Bekker C."/>
            <person name="Evans H.C."/>
            <person name="Brachmann A."/>
            <person name="Hughes D.P."/>
        </authorList>
    </citation>
    <scope>NUCLEOTIDE SEQUENCE [LARGE SCALE GENOMIC DNA]</scope>
    <source>
        <strain evidence="8 9">Map16</strain>
    </source>
</reference>
<keyword evidence="4" id="KW-0809">Transit peptide</keyword>
<evidence type="ECO:0000313" key="8">
    <source>
        <dbReference type="EMBL" id="PHH74250.1"/>
    </source>
</evidence>
<sequence length="371" mass="40546">MRFSPAPLLATARPAPCFTPSVRWLRRSIQISASPSSDVPTAGFGETADARFEVLGSAFSLLSVTLSASQRLYARRGTLVALAGETANVRSKLSLLNPLPRAPLGVPFLYQRVSSTTPVTALIATRSPATSFSVVHLDGTTDWMISQRNALLAWTGHTLRLSSRIRTSLSMAHWGSTLVTGRGLLALSSPGQTYRLTLAEGETMAAHPANVVAYSVTARERPQPFRFKATDLRLEVPSAVASWLERVQVLRRLRASPAYKTLARALWRVRTAARRTVWGDRLLLQFRGPATLLLSSRGVSVADVLSREQVNEMADAPAGAVTHRLEERRRRGSDEAATGEQGGDKLLHVEEGSRDGKVTFQDDRELKESLR</sequence>
<dbReference type="Pfam" id="PF01987">
    <property type="entry name" value="AIM24"/>
    <property type="match status" value="1"/>
</dbReference>
<dbReference type="OrthoDB" id="5295771at2759"/>
<dbReference type="SUPFAM" id="SSF51219">
    <property type="entry name" value="TRAP-like"/>
    <property type="match status" value="1"/>
</dbReference>
<dbReference type="PANTHER" id="PTHR36959:SF2">
    <property type="entry name" value="ALTERED INHERITANCE OF MITOCHONDRIA PROTEIN 24, MITOCHONDRIAL"/>
    <property type="match status" value="1"/>
</dbReference>
<organism evidence="8 9">
    <name type="scientific">Ophiocordyceps camponoti-rufipedis</name>
    <dbReference type="NCBI Taxonomy" id="2004952"/>
    <lineage>
        <taxon>Eukaryota</taxon>
        <taxon>Fungi</taxon>
        <taxon>Dikarya</taxon>
        <taxon>Ascomycota</taxon>
        <taxon>Pezizomycotina</taxon>
        <taxon>Sordariomycetes</taxon>
        <taxon>Hypocreomycetidae</taxon>
        <taxon>Hypocreales</taxon>
        <taxon>Ophiocordycipitaceae</taxon>
        <taxon>Ophiocordyceps</taxon>
    </lineage>
</organism>
<dbReference type="GO" id="GO:0007007">
    <property type="term" value="P:inner mitochondrial membrane organization"/>
    <property type="evidence" value="ECO:0007669"/>
    <property type="project" value="TreeGrafter"/>
</dbReference>
<evidence type="ECO:0000256" key="4">
    <source>
        <dbReference type="ARBA" id="ARBA00022946"/>
    </source>
</evidence>
<dbReference type="InterPro" id="IPR002838">
    <property type="entry name" value="AIM24"/>
</dbReference>
<evidence type="ECO:0000256" key="2">
    <source>
        <dbReference type="ARBA" id="ARBA00009322"/>
    </source>
</evidence>
<dbReference type="Proteomes" id="UP000226431">
    <property type="component" value="Unassembled WGS sequence"/>
</dbReference>
<comment type="subcellular location">
    <subcellularLocation>
        <location evidence="1 6">Mitochondrion</location>
    </subcellularLocation>
</comment>
<accession>A0A2C5Z379</accession>
<dbReference type="InterPro" id="IPR016031">
    <property type="entry name" value="Trp_RNA-bd_attenuator-like_dom"/>
</dbReference>
<comment type="caution">
    <text evidence="8">The sequence shown here is derived from an EMBL/GenBank/DDBJ whole genome shotgun (WGS) entry which is preliminary data.</text>
</comment>
<keyword evidence="9" id="KW-1185">Reference proteome</keyword>